<comment type="caution">
    <text evidence="2">The sequence shown here is derived from an EMBL/GenBank/DDBJ whole genome shotgun (WGS) entry which is preliminary data.</text>
</comment>
<evidence type="ECO:0000256" key="1">
    <source>
        <dbReference type="SAM" id="MobiDB-lite"/>
    </source>
</evidence>
<organism evidence="2 3">
    <name type="scientific">Elysia marginata</name>
    <dbReference type="NCBI Taxonomy" id="1093978"/>
    <lineage>
        <taxon>Eukaryota</taxon>
        <taxon>Metazoa</taxon>
        <taxon>Spiralia</taxon>
        <taxon>Lophotrochozoa</taxon>
        <taxon>Mollusca</taxon>
        <taxon>Gastropoda</taxon>
        <taxon>Heterobranchia</taxon>
        <taxon>Euthyneura</taxon>
        <taxon>Panpulmonata</taxon>
        <taxon>Sacoglossa</taxon>
        <taxon>Placobranchoidea</taxon>
        <taxon>Plakobranchidae</taxon>
        <taxon>Elysia</taxon>
    </lineage>
</organism>
<evidence type="ECO:0000313" key="2">
    <source>
        <dbReference type="EMBL" id="GFR98567.1"/>
    </source>
</evidence>
<dbReference type="AlphaFoldDB" id="A0AAV4HMJ1"/>
<dbReference type="Proteomes" id="UP000762676">
    <property type="component" value="Unassembled WGS sequence"/>
</dbReference>
<accession>A0AAV4HMJ1</accession>
<feature type="region of interest" description="Disordered" evidence="1">
    <location>
        <begin position="88"/>
        <end position="118"/>
    </location>
</feature>
<protein>
    <submittedName>
        <fullName evidence="2">Uncharacterized protein</fullName>
    </submittedName>
</protein>
<gene>
    <name evidence="2" type="ORF">ElyMa_001021900</name>
</gene>
<evidence type="ECO:0000313" key="3">
    <source>
        <dbReference type="Proteomes" id="UP000762676"/>
    </source>
</evidence>
<sequence length="174" mass="20478">MRETFSIEVSNRFHPLSHLPIDALDEYCKDVQEAFTATSKEMLGCKLNTMKPWICRHTWELIEKMKALKQNLLASKGNNVAHAAEKYKAKNKEVKTSAKQSSWKTKPQRLKQQLQRETHKPFTRTYQPRFWQNLSCQGQKKTERLSREKIISELVGQNILKRFLTDLAQNSWRT</sequence>
<keyword evidence="3" id="KW-1185">Reference proteome</keyword>
<name>A0AAV4HMJ1_9GAST</name>
<proteinExistence type="predicted"/>
<feature type="compositionally biased region" description="Polar residues" evidence="1">
    <location>
        <begin position="97"/>
        <end position="113"/>
    </location>
</feature>
<reference evidence="2 3" key="1">
    <citation type="journal article" date="2021" name="Elife">
        <title>Chloroplast acquisition without the gene transfer in kleptoplastic sea slugs, Plakobranchus ocellatus.</title>
        <authorList>
            <person name="Maeda T."/>
            <person name="Takahashi S."/>
            <person name="Yoshida T."/>
            <person name="Shimamura S."/>
            <person name="Takaki Y."/>
            <person name="Nagai Y."/>
            <person name="Toyoda A."/>
            <person name="Suzuki Y."/>
            <person name="Arimoto A."/>
            <person name="Ishii H."/>
            <person name="Satoh N."/>
            <person name="Nishiyama T."/>
            <person name="Hasebe M."/>
            <person name="Maruyama T."/>
            <person name="Minagawa J."/>
            <person name="Obokata J."/>
            <person name="Shigenobu S."/>
        </authorList>
    </citation>
    <scope>NUCLEOTIDE SEQUENCE [LARGE SCALE GENOMIC DNA]</scope>
</reference>
<dbReference type="EMBL" id="BMAT01002079">
    <property type="protein sequence ID" value="GFR98567.1"/>
    <property type="molecule type" value="Genomic_DNA"/>
</dbReference>